<dbReference type="HOGENOM" id="CLU_2191193_0_0_4"/>
<dbReference type="AlphaFoldDB" id="A9BW21"/>
<evidence type="ECO:0000313" key="2">
    <source>
        <dbReference type="EMBL" id="ABX36764.1"/>
    </source>
</evidence>
<dbReference type="RefSeq" id="WP_012205037.1">
    <property type="nucleotide sequence ID" value="NC_010002.1"/>
</dbReference>
<accession>A9BW21</accession>
<evidence type="ECO:0000313" key="1">
    <source>
        <dbReference type="EMBL" id="ABX35837.1"/>
    </source>
</evidence>
<name>A9BW21_DELAS</name>
<reference evidence="1" key="3">
    <citation type="submission" date="2007-11" db="EMBL/GenBank/DDBJ databases">
        <authorList>
            <consortium name="US DOE Joint Genome Institute"/>
            <person name="Copeland A."/>
            <person name="Lucas S."/>
            <person name="Lapidus A."/>
            <person name="Barry K."/>
            <person name="Glavina del Rio T."/>
            <person name="Dalin E."/>
            <person name="Tice H."/>
            <person name="Pitluck S."/>
            <person name="Lowry S."/>
            <person name="Clum A."/>
            <person name="Schmutz J."/>
            <person name="Larimer F."/>
            <person name="Land M."/>
            <person name="Hauser L."/>
            <person name="Kyrpides N."/>
            <person name="Kim E."/>
            <person name="Schleheck D."/>
            <person name="Richardson P."/>
        </authorList>
    </citation>
    <scope>NUCLEOTIDE SEQUENCE</scope>
    <source>
        <strain evidence="1">SPH-1</strain>
    </source>
</reference>
<dbReference type="eggNOG" id="ENOG502ZKRI">
    <property type="taxonomic scope" value="Bacteria"/>
</dbReference>
<organism evidence="1 3">
    <name type="scientific">Delftia acidovorans (strain DSM 14801 / SPH-1)</name>
    <dbReference type="NCBI Taxonomy" id="398578"/>
    <lineage>
        <taxon>Bacteria</taxon>
        <taxon>Pseudomonadati</taxon>
        <taxon>Pseudomonadota</taxon>
        <taxon>Betaproteobacteria</taxon>
        <taxon>Burkholderiales</taxon>
        <taxon>Comamonadaceae</taxon>
        <taxon>Delftia</taxon>
    </lineage>
</organism>
<protein>
    <submittedName>
        <fullName evidence="1">Uncharacterized protein</fullName>
    </submittedName>
</protein>
<gene>
    <name evidence="1" type="ordered locus">Daci_3199</name>
    <name evidence="2" type="ordered locus">Daci_4133</name>
</gene>
<dbReference type="EMBL" id="CP000884">
    <property type="protein sequence ID" value="ABX36764.1"/>
    <property type="molecule type" value="Genomic_DNA"/>
</dbReference>
<dbReference type="KEGG" id="dac:Daci_4133"/>
<proteinExistence type="predicted"/>
<dbReference type="KEGG" id="dac:Daci_3199"/>
<dbReference type="Proteomes" id="UP000000784">
    <property type="component" value="Chromosome"/>
</dbReference>
<dbReference type="EMBL" id="CP000884">
    <property type="protein sequence ID" value="ABX35837.1"/>
    <property type="molecule type" value="Genomic_DNA"/>
</dbReference>
<dbReference type="STRING" id="398578.Daci_3199"/>
<reference evidence="3" key="2">
    <citation type="submission" date="2007-11" db="EMBL/GenBank/DDBJ databases">
        <title>Complete sequence of Delftia acidovorans DSM 14801 / SPH-1.</title>
        <authorList>
            <person name="Copeland A."/>
            <person name="Lucas S."/>
            <person name="Lapidus A."/>
            <person name="Barry K."/>
            <person name="Glavina del Rio T."/>
            <person name="Dalin E."/>
            <person name="Tice H."/>
            <person name="Pitluck S."/>
            <person name="Lowry S."/>
            <person name="Clum A."/>
            <person name="Schmutz J."/>
            <person name="Larimer F."/>
            <person name="Land M."/>
            <person name="Hauser L."/>
            <person name="Kyrpides N."/>
            <person name="Kim E."/>
            <person name="Schleheck D."/>
            <person name="Richardson P."/>
        </authorList>
    </citation>
    <scope>NUCLEOTIDE SEQUENCE [LARGE SCALE GENOMIC DNA]</scope>
    <source>
        <strain evidence="3">DSM 14801 / SPH-1</strain>
    </source>
</reference>
<dbReference type="GeneID" id="24116115"/>
<evidence type="ECO:0000313" key="3">
    <source>
        <dbReference type="Proteomes" id="UP000000784"/>
    </source>
</evidence>
<keyword evidence="3" id="KW-1185">Reference proteome</keyword>
<sequence length="117" mass="13557">MQEPIEITVRNQIERGWWVDQDQWFAQKIWPLTGVWQAVRLKNGDITSGVVLAGYNGWRDGNYEPINVVQWLKPARWFTSPDDMEGKVDEYAAYRHAVLYGRKSPLRAQAQQKGPAL</sequence>
<reference evidence="1 3" key="1">
    <citation type="journal article" date="2004" name="Appl. Environ. Microbiol.">
        <title>Mineralization of individual congeners of linear alkylbenzenesulfonate by defined pairs of heterotrophic bacteria.</title>
        <authorList>
            <person name="Schleheck D."/>
            <person name="Knepper T.P."/>
            <person name="Fischer K."/>
            <person name="Cook A.M."/>
        </authorList>
    </citation>
    <scope>NUCLEOTIDE SEQUENCE [LARGE SCALE GENOMIC DNA]</scope>
    <source>
        <strain evidence="3">DSM 14801 / SPH-1</strain>
        <strain evidence="1">SPH-1</strain>
    </source>
</reference>